<feature type="transmembrane region" description="Helical" evidence="7">
    <location>
        <begin position="197"/>
        <end position="217"/>
    </location>
</feature>
<evidence type="ECO:0000256" key="5">
    <source>
        <dbReference type="ARBA" id="ARBA00022989"/>
    </source>
</evidence>
<dbReference type="PIRSF" id="PIRSF006603">
    <property type="entry name" value="DinF"/>
    <property type="match status" value="1"/>
</dbReference>
<keyword evidence="3" id="KW-1003">Cell membrane</keyword>
<dbReference type="Pfam" id="PF01554">
    <property type="entry name" value="MatE"/>
    <property type="match status" value="2"/>
</dbReference>
<evidence type="ECO:0000256" key="2">
    <source>
        <dbReference type="ARBA" id="ARBA00022448"/>
    </source>
</evidence>
<evidence type="ECO:0000313" key="9">
    <source>
        <dbReference type="Proteomes" id="UP001440599"/>
    </source>
</evidence>
<sequence length="473" mass="50822">MLGYMKRGPAFYREVTRLAVPILLQNLCTTLLGLVDTFMVGRLGEVPLAAVLVANTPVFVIQLVIFGLQSGSSVLISQFWGKGDTDSINRVIGLGCYVAGAISALFAGVMFLAPGPLMSLLTDNQSLVPLAAQYARIVGFSYLFNSITGVYVGAHRSMENPKLGMLLFGGSMLANTFLNWVLIFGNLGAPALGVEGAALATLTARILEFLAMLLYALTNRRFRLRPACLLRPGGALVRKFVRYSGPVVFNETMWGLGTSLYKVIMGHMDGSTEILAARALAGNLEDLCTVSIFAISGTTAILIGREIGAGRREDLYEIGAALDTLTLLCGLIIGGALVLGAWLVFPWLLYPFFRLSDTAGGIATMMLTFIGGFLPLRAFNSVNTVGVLRGGGDVRAAAAIDIGPLWLVALPLAALFGLVLRWGIFWVYVGIVMEQVAKFGVGLRRFHSRRWINDVTQFAPGEDPSVEKSRIGK</sequence>
<dbReference type="EMBL" id="JBBMFT010000005">
    <property type="protein sequence ID" value="MEQ2456782.1"/>
    <property type="molecule type" value="Genomic_DNA"/>
</dbReference>
<organism evidence="8 9">
    <name type="scientific">Flavonifractor hominis</name>
    <dbReference type="NCBI Taxonomy" id="3133178"/>
    <lineage>
        <taxon>Bacteria</taxon>
        <taxon>Bacillati</taxon>
        <taxon>Bacillota</taxon>
        <taxon>Clostridia</taxon>
        <taxon>Eubacteriales</taxon>
        <taxon>Oscillospiraceae</taxon>
        <taxon>Flavonifractor</taxon>
    </lineage>
</organism>
<feature type="transmembrane region" description="Helical" evidence="7">
    <location>
        <begin position="20"/>
        <end position="40"/>
    </location>
</feature>
<dbReference type="PANTHER" id="PTHR42925">
    <property type="entry name" value="MULTIDRUG AND TOXIN EFFLUX PROTEIN MATE FAMILY"/>
    <property type="match status" value="1"/>
</dbReference>
<evidence type="ECO:0000256" key="6">
    <source>
        <dbReference type="ARBA" id="ARBA00023136"/>
    </source>
</evidence>
<feature type="transmembrane region" description="Helical" evidence="7">
    <location>
        <begin position="166"/>
        <end position="185"/>
    </location>
</feature>
<name>A0ABV1EQB5_9FIRM</name>
<evidence type="ECO:0000313" key="8">
    <source>
        <dbReference type="EMBL" id="MEQ2456782.1"/>
    </source>
</evidence>
<keyword evidence="9" id="KW-1185">Reference proteome</keyword>
<dbReference type="NCBIfam" id="TIGR00797">
    <property type="entry name" value="matE"/>
    <property type="match status" value="1"/>
</dbReference>
<feature type="transmembrane region" description="Helical" evidence="7">
    <location>
        <begin position="325"/>
        <end position="353"/>
    </location>
</feature>
<protein>
    <submittedName>
        <fullName evidence="8">MATE family efflux transporter</fullName>
    </submittedName>
</protein>
<accession>A0ABV1EQB5</accession>
<gene>
    <name evidence="8" type="ORF">WMO45_09625</name>
</gene>
<keyword evidence="4 7" id="KW-0812">Transmembrane</keyword>
<feature type="transmembrane region" description="Helical" evidence="7">
    <location>
        <begin position="359"/>
        <end position="376"/>
    </location>
</feature>
<evidence type="ECO:0000256" key="7">
    <source>
        <dbReference type="SAM" id="Phobius"/>
    </source>
</evidence>
<dbReference type="InterPro" id="IPR002528">
    <property type="entry name" value="MATE_fam"/>
</dbReference>
<feature type="transmembrane region" description="Helical" evidence="7">
    <location>
        <begin position="133"/>
        <end position="154"/>
    </location>
</feature>
<keyword evidence="5 7" id="KW-1133">Transmembrane helix</keyword>
<keyword evidence="2" id="KW-0813">Transport</keyword>
<feature type="transmembrane region" description="Helical" evidence="7">
    <location>
        <begin position="397"/>
        <end position="419"/>
    </location>
</feature>
<dbReference type="RefSeq" id="WP_349140484.1">
    <property type="nucleotide sequence ID" value="NZ_JBBMFT010000005.1"/>
</dbReference>
<dbReference type="Proteomes" id="UP001440599">
    <property type="component" value="Unassembled WGS sequence"/>
</dbReference>
<comment type="caution">
    <text evidence="8">The sequence shown here is derived from an EMBL/GenBank/DDBJ whole genome shotgun (WGS) entry which is preliminary data.</text>
</comment>
<comment type="subcellular location">
    <subcellularLocation>
        <location evidence="1">Cell membrane</location>
        <topology evidence="1">Multi-pass membrane protein</topology>
    </subcellularLocation>
</comment>
<feature type="transmembrane region" description="Helical" evidence="7">
    <location>
        <begin position="88"/>
        <end position="113"/>
    </location>
</feature>
<dbReference type="InterPro" id="IPR048279">
    <property type="entry name" value="MdtK-like"/>
</dbReference>
<proteinExistence type="predicted"/>
<dbReference type="PANTHER" id="PTHR42925:SF2">
    <property type="entry name" value="NA+ DRIVEN MULTIDRUG EFFLUX PUMP"/>
    <property type="match status" value="1"/>
</dbReference>
<dbReference type="CDD" id="cd13134">
    <property type="entry name" value="MATE_like_8"/>
    <property type="match status" value="1"/>
</dbReference>
<reference evidence="8 9" key="1">
    <citation type="submission" date="2024-03" db="EMBL/GenBank/DDBJ databases">
        <title>Human intestinal bacterial collection.</title>
        <authorList>
            <person name="Pauvert C."/>
            <person name="Hitch T.C.A."/>
            <person name="Clavel T."/>
        </authorList>
    </citation>
    <scope>NUCLEOTIDE SEQUENCE [LARGE SCALE GENOMIC DNA]</scope>
    <source>
        <strain evidence="8 9">CLA-AP-H34</strain>
    </source>
</reference>
<evidence type="ECO:0000256" key="1">
    <source>
        <dbReference type="ARBA" id="ARBA00004651"/>
    </source>
</evidence>
<dbReference type="InterPro" id="IPR047135">
    <property type="entry name" value="YsiQ"/>
</dbReference>
<evidence type="ECO:0000256" key="4">
    <source>
        <dbReference type="ARBA" id="ARBA00022692"/>
    </source>
</evidence>
<evidence type="ECO:0000256" key="3">
    <source>
        <dbReference type="ARBA" id="ARBA00022475"/>
    </source>
</evidence>
<keyword evidence="6 7" id="KW-0472">Membrane</keyword>